<keyword evidence="3" id="KW-0812">Transmembrane</keyword>
<dbReference type="eggNOG" id="ENOG502QTZH">
    <property type="taxonomic scope" value="Eukaryota"/>
</dbReference>
<feature type="compositionally biased region" description="Acidic residues" evidence="2">
    <location>
        <begin position="453"/>
        <end position="462"/>
    </location>
</feature>
<keyword evidence="3" id="KW-1133">Transmembrane helix</keyword>
<reference evidence="6" key="4">
    <citation type="journal article" date="2015" name="G3 (Bethesda)">
        <title>Genome sequences of three phytopathogenic species of the Magnaporthaceae family of fungi.</title>
        <authorList>
            <person name="Okagaki L.H."/>
            <person name="Nunes C.C."/>
            <person name="Sailsbery J."/>
            <person name="Clay B."/>
            <person name="Brown D."/>
            <person name="John T."/>
            <person name="Oh Y."/>
            <person name="Young N."/>
            <person name="Fitzgerald M."/>
            <person name="Haas B.J."/>
            <person name="Zeng Q."/>
            <person name="Young S."/>
            <person name="Adiconis X."/>
            <person name="Fan L."/>
            <person name="Levin J.Z."/>
            <person name="Mitchell T.K."/>
            <person name="Okubara P.A."/>
            <person name="Farman M.L."/>
            <person name="Kohn L.M."/>
            <person name="Birren B."/>
            <person name="Ma L.-J."/>
            <person name="Dean R.A."/>
        </authorList>
    </citation>
    <scope>NUCLEOTIDE SEQUENCE</scope>
    <source>
        <strain evidence="6">ATCC 64411 / 73-15</strain>
    </source>
</reference>
<sequence>MVQRAVRLTAYGSSTLVLLPHLRALGASEAQCGVFLSLTLAGDTLLSLLLTLVADALGRRAVLAAGAAVMALSGLAFVLSESYWVLLAAAVLGVISPTANETGPFRSIEESVVAQLTAPTDRADVYAWYKLLGFAAVAVGMAAGGWLVQLLQDRQGWSEVAAYQAVFASYAACGLVKFLLCLFLTAESEAQPDNHGGDAAAEGEREPLLGGGSEENRSHDAQATAAGPEQQQQQPPRQQQRKGLLALLPEIGRESRIVVINLCLLFTLDSFASSLVSVSWISYFFKSRHGLEPGALGSVFFVTGIIGALSMLVAASLARRIGNINTMVFTHLPSSIMLALIPLGPLHVALIFLFLRHCTASMDVGPRSAFLAAIVLPSERTAVLGILNTTKTLGQSLGPLITGVLADRGFFWVAFVLAGSLKASYDIGMLVLFKNHEREKAELERLLDGPVSDGDDNGDENESGNGRAHKGPGATERV</sequence>
<feature type="region of interest" description="Disordered" evidence="2">
    <location>
        <begin position="444"/>
        <end position="478"/>
    </location>
</feature>
<dbReference type="STRING" id="644358.A0A0C4E0H9"/>
<dbReference type="GO" id="GO:0000329">
    <property type="term" value="C:fungal-type vacuole membrane"/>
    <property type="evidence" value="ECO:0007669"/>
    <property type="project" value="TreeGrafter"/>
</dbReference>
<feature type="transmembrane region" description="Helical" evidence="3">
    <location>
        <begin position="160"/>
        <end position="186"/>
    </location>
</feature>
<protein>
    <recommendedName>
        <fullName evidence="4">Major facilitator superfamily (MFS) profile domain-containing protein</fullName>
    </recommendedName>
</protein>
<feature type="transmembrane region" description="Helical" evidence="3">
    <location>
        <begin position="409"/>
        <end position="433"/>
    </location>
</feature>
<feature type="transmembrane region" description="Helical" evidence="3">
    <location>
        <begin position="257"/>
        <end position="283"/>
    </location>
</feature>
<dbReference type="Gene3D" id="1.20.1250.20">
    <property type="entry name" value="MFS general substrate transporter like domains"/>
    <property type="match status" value="1"/>
</dbReference>
<dbReference type="EMBL" id="ADBL01001397">
    <property type="status" value="NOT_ANNOTATED_CDS"/>
    <property type="molecule type" value="Genomic_DNA"/>
</dbReference>
<dbReference type="PANTHER" id="PTHR23520">
    <property type="entry name" value="TRANSPORTER, PUTATIVE (AFU_ORTHOLOGUE AFUA_3G04000)-RELATED"/>
    <property type="match status" value="1"/>
</dbReference>
<dbReference type="PANTHER" id="PTHR23520:SF5">
    <property type="entry name" value="TRANSPORTER, PUTATIVE (AFU_ORTHOLOGUE AFUA_3G04000)-RELATED"/>
    <property type="match status" value="1"/>
</dbReference>
<dbReference type="EMBL" id="GL876969">
    <property type="protein sequence ID" value="KLU86844.1"/>
    <property type="molecule type" value="Genomic_DNA"/>
</dbReference>
<dbReference type="InterPro" id="IPR020846">
    <property type="entry name" value="MFS_dom"/>
</dbReference>
<evidence type="ECO:0000256" key="1">
    <source>
        <dbReference type="ARBA" id="ARBA00004141"/>
    </source>
</evidence>
<feature type="domain" description="Major facilitator superfamily (MFS) profile" evidence="4">
    <location>
        <begin position="1"/>
        <end position="437"/>
    </location>
</feature>
<dbReference type="AlphaFoldDB" id="A0A0C4E0H9"/>
<proteinExistence type="predicted"/>
<feature type="transmembrane region" description="Helical" evidence="3">
    <location>
        <begin position="335"/>
        <end position="356"/>
    </location>
</feature>
<dbReference type="OMA" id="GDVYAWY"/>
<keyword evidence="7" id="KW-1185">Reference proteome</keyword>
<accession>A0A0C4E0H9</accession>
<feature type="transmembrane region" description="Helical" evidence="3">
    <location>
        <begin position="126"/>
        <end position="148"/>
    </location>
</feature>
<reference evidence="5" key="3">
    <citation type="submission" date="2011-03" db="EMBL/GenBank/DDBJ databases">
        <title>Annotation of Magnaporthe poae ATCC 64411.</title>
        <authorList>
            <person name="Ma L.-J."/>
            <person name="Dead R."/>
            <person name="Young S.K."/>
            <person name="Zeng Q."/>
            <person name="Gargeya S."/>
            <person name="Fitzgerald M."/>
            <person name="Haas B."/>
            <person name="Abouelleil A."/>
            <person name="Alvarado L."/>
            <person name="Arachchi H.M."/>
            <person name="Berlin A."/>
            <person name="Brown A."/>
            <person name="Chapman S.B."/>
            <person name="Chen Z."/>
            <person name="Dunbar C."/>
            <person name="Freedman E."/>
            <person name="Gearin G."/>
            <person name="Gellesch M."/>
            <person name="Goldberg J."/>
            <person name="Griggs A."/>
            <person name="Gujja S."/>
            <person name="Heiman D."/>
            <person name="Howarth C."/>
            <person name="Larson L."/>
            <person name="Lui A."/>
            <person name="MacDonald P.J.P."/>
            <person name="Mehta T."/>
            <person name="Montmayeur A."/>
            <person name="Murphy C."/>
            <person name="Neiman D."/>
            <person name="Pearson M."/>
            <person name="Priest M."/>
            <person name="Roberts A."/>
            <person name="Saif S."/>
            <person name="Shea T."/>
            <person name="Shenoy N."/>
            <person name="Sisk P."/>
            <person name="Stolte C."/>
            <person name="Sykes S."/>
            <person name="Yandava C."/>
            <person name="Wortman J."/>
            <person name="Nusbaum C."/>
            <person name="Birren B."/>
        </authorList>
    </citation>
    <scope>NUCLEOTIDE SEQUENCE</scope>
    <source>
        <strain evidence="5">ATCC 64411</strain>
    </source>
</reference>
<dbReference type="PROSITE" id="PS50850">
    <property type="entry name" value="MFS"/>
    <property type="match status" value="1"/>
</dbReference>
<dbReference type="Proteomes" id="UP000011715">
    <property type="component" value="Unassembled WGS sequence"/>
</dbReference>
<name>A0A0C4E0H9_MAGP6</name>
<evidence type="ECO:0000259" key="4">
    <source>
        <dbReference type="PROSITE" id="PS50850"/>
    </source>
</evidence>
<evidence type="ECO:0000256" key="2">
    <source>
        <dbReference type="SAM" id="MobiDB-lite"/>
    </source>
</evidence>
<feature type="transmembrane region" description="Helical" evidence="3">
    <location>
        <begin position="295"/>
        <end position="315"/>
    </location>
</feature>
<dbReference type="EnsemblFungi" id="MAPG_05852T0">
    <property type="protein sequence ID" value="MAPG_05852T0"/>
    <property type="gene ID" value="MAPG_05852"/>
</dbReference>
<comment type="subcellular location">
    <subcellularLocation>
        <location evidence="1">Membrane</location>
        <topology evidence="1">Multi-pass membrane protein</topology>
    </subcellularLocation>
</comment>
<gene>
    <name evidence="5" type="ORF">MAPG_05852</name>
</gene>
<dbReference type="OrthoDB" id="10027823at2759"/>
<feature type="region of interest" description="Disordered" evidence="2">
    <location>
        <begin position="193"/>
        <end position="239"/>
    </location>
</feature>
<dbReference type="GO" id="GO:0022857">
    <property type="term" value="F:transmembrane transporter activity"/>
    <property type="evidence" value="ECO:0007669"/>
    <property type="project" value="InterPro"/>
</dbReference>
<reference evidence="5" key="2">
    <citation type="submission" date="2010-05" db="EMBL/GenBank/DDBJ databases">
        <title>The Genome Sequence of Magnaporthe poae strain ATCC 64411.</title>
        <authorList>
            <consortium name="The Broad Institute Genome Sequencing Platform"/>
            <consortium name="Broad Institute Genome Sequencing Center for Infectious Disease"/>
            <person name="Ma L.-J."/>
            <person name="Dead R."/>
            <person name="Young S."/>
            <person name="Zeng Q."/>
            <person name="Koehrsen M."/>
            <person name="Alvarado L."/>
            <person name="Berlin A."/>
            <person name="Chapman S.B."/>
            <person name="Chen Z."/>
            <person name="Freedman E."/>
            <person name="Gellesch M."/>
            <person name="Goldberg J."/>
            <person name="Griggs A."/>
            <person name="Gujja S."/>
            <person name="Heilman E.R."/>
            <person name="Heiman D."/>
            <person name="Hepburn T."/>
            <person name="Howarth C."/>
            <person name="Jen D."/>
            <person name="Larson L."/>
            <person name="Mehta T."/>
            <person name="Neiman D."/>
            <person name="Pearson M."/>
            <person name="Roberts A."/>
            <person name="Saif S."/>
            <person name="Shea T."/>
            <person name="Shenoy N."/>
            <person name="Sisk P."/>
            <person name="Stolte C."/>
            <person name="Sykes S."/>
            <person name="Walk T."/>
            <person name="White J."/>
            <person name="Yandava C."/>
            <person name="Haas B."/>
            <person name="Nusbaum C."/>
            <person name="Birren B."/>
        </authorList>
    </citation>
    <scope>NUCLEOTIDE SEQUENCE</scope>
    <source>
        <strain evidence="5">ATCC 64411</strain>
    </source>
</reference>
<reference evidence="6" key="5">
    <citation type="submission" date="2015-06" db="UniProtKB">
        <authorList>
            <consortium name="EnsemblFungi"/>
        </authorList>
    </citation>
    <scope>IDENTIFICATION</scope>
    <source>
        <strain evidence="6">ATCC 64411</strain>
    </source>
</reference>
<organism evidence="6 7">
    <name type="scientific">Magnaporthiopsis poae (strain ATCC 64411 / 73-15)</name>
    <name type="common">Kentucky bluegrass fungus</name>
    <name type="synonym">Magnaporthe poae</name>
    <dbReference type="NCBI Taxonomy" id="644358"/>
    <lineage>
        <taxon>Eukaryota</taxon>
        <taxon>Fungi</taxon>
        <taxon>Dikarya</taxon>
        <taxon>Ascomycota</taxon>
        <taxon>Pezizomycotina</taxon>
        <taxon>Sordariomycetes</taxon>
        <taxon>Sordariomycetidae</taxon>
        <taxon>Magnaporthales</taxon>
        <taxon>Magnaporthaceae</taxon>
        <taxon>Magnaporthiopsis</taxon>
    </lineage>
</organism>
<reference evidence="7" key="1">
    <citation type="submission" date="2010-05" db="EMBL/GenBank/DDBJ databases">
        <title>The genome sequence of Magnaporthe poae strain ATCC 64411.</title>
        <authorList>
            <person name="Ma L.-J."/>
            <person name="Dead R."/>
            <person name="Young S."/>
            <person name="Zeng Q."/>
            <person name="Koehrsen M."/>
            <person name="Alvarado L."/>
            <person name="Berlin A."/>
            <person name="Chapman S.B."/>
            <person name="Chen Z."/>
            <person name="Freedman E."/>
            <person name="Gellesch M."/>
            <person name="Goldberg J."/>
            <person name="Griggs A."/>
            <person name="Gujja S."/>
            <person name="Heilman E.R."/>
            <person name="Heiman D."/>
            <person name="Hepburn T."/>
            <person name="Howarth C."/>
            <person name="Jen D."/>
            <person name="Larson L."/>
            <person name="Mehta T."/>
            <person name="Neiman D."/>
            <person name="Pearson M."/>
            <person name="Roberts A."/>
            <person name="Saif S."/>
            <person name="Shea T."/>
            <person name="Shenoy N."/>
            <person name="Sisk P."/>
            <person name="Stolte C."/>
            <person name="Sykes S."/>
            <person name="Walk T."/>
            <person name="White J."/>
            <person name="Yandava C."/>
            <person name="Haas B."/>
            <person name="Nusbaum C."/>
            <person name="Birren B."/>
        </authorList>
    </citation>
    <scope>NUCLEOTIDE SEQUENCE [LARGE SCALE GENOMIC DNA]</scope>
    <source>
        <strain evidence="7">ATCC 64411 / 73-15</strain>
    </source>
</reference>
<dbReference type="Pfam" id="PF07690">
    <property type="entry name" value="MFS_1"/>
    <property type="match status" value="1"/>
</dbReference>
<evidence type="ECO:0000313" key="6">
    <source>
        <dbReference type="EnsemblFungi" id="MAPG_05852T0"/>
    </source>
</evidence>
<dbReference type="InterPro" id="IPR011701">
    <property type="entry name" value="MFS"/>
</dbReference>
<dbReference type="VEuPathDB" id="FungiDB:MAPG_05852"/>
<evidence type="ECO:0000313" key="7">
    <source>
        <dbReference type="Proteomes" id="UP000011715"/>
    </source>
</evidence>
<evidence type="ECO:0000256" key="3">
    <source>
        <dbReference type="SAM" id="Phobius"/>
    </source>
</evidence>
<evidence type="ECO:0000313" key="5">
    <source>
        <dbReference type="EMBL" id="KLU86844.1"/>
    </source>
</evidence>
<dbReference type="SUPFAM" id="SSF103473">
    <property type="entry name" value="MFS general substrate transporter"/>
    <property type="match status" value="1"/>
</dbReference>
<keyword evidence="3" id="KW-0472">Membrane</keyword>
<feature type="transmembrane region" description="Helical" evidence="3">
    <location>
        <begin position="34"/>
        <end position="54"/>
    </location>
</feature>
<dbReference type="InterPro" id="IPR036259">
    <property type="entry name" value="MFS_trans_sf"/>
</dbReference>